<reference evidence="1" key="1">
    <citation type="submission" date="2019-08" db="EMBL/GenBank/DDBJ databases">
        <authorList>
            <person name="Kucharzyk K."/>
            <person name="Murdoch R.W."/>
            <person name="Higgins S."/>
            <person name="Loffler F."/>
        </authorList>
    </citation>
    <scope>NUCLEOTIDE SEQUENCE</scope>
</reference>
<dbReference type="EMBL" id="VSSQ01070417">
    <property type="protein sequence ID" value="MPN22222.1"/>
    <property type="molecule type" value="Genomic_DNA"/>
</dbReference>
<organism evidence="1">
    <name type="scientific">bioreactor metagenome</name>
    <dbReference type="NCBI Taxonomy" id="1076179"/>
    <lineage>
        <taxon>unclassified sequences</taxon>
        <taxon>metagenomes</taxon>
        <taxon>ecological metagenomes</taxon>
    </lineage>
</organism>
<name>A0A645G8C9_9ZZZZ</name>
<evidence type="ECO:0000313" key="1">
    <source>
        <dbReference type="EMBL" id="MPN22222.1"/>
    </source>
</evidence>
<accession>A0A645G8C9</accession>
<comment type="caution">
    <text evidence="1">The sequence shown here is derived from an EMBL/GenBank/DDBJ whole genome shotgun (WGS) entry which is preliminary data.</text>
</comment>
<dbReference type="AlphaFoldDB" id="A0A645G8C9"/>
<sequence length="148" mass="16629">MPIFWRILYFSSSSFVSIPQTVTLPLSGTLIAFVSFASVDFPEPLCPRIATSSPLLTVKLISISDNSSGIFSSSLSYLKFTFSKTIKFSAINIPISSILRTHHMAIQDHSASLSTQFLRWTVVRRILDKQQILKYRPSQQVIIPLCMN</sequence>
<proteinExistence type="predicted"/>
<protein>
    <submittedName>
        <fullName evidence="1">Uncharacterized protein</fullName>
    </submittedName>
</protein>
<gene>
    <name evidence="1" type="ORF">SDC9_169605</name>
</gene>